<evidence type="ECO:0000256" key="1">
    <source>
        <dbReference type="SAM" id="SignalP"/>
    </source>
</evidence>
<organism evidence="2 3">
    <name type="scientific">Magallana gigas</name>
    <name type="common">Pacific oyster</name>
    <name type="synonym">Crassostrea gigas</name>
    <dbReference type="NCBI Taxonomy" id="29159"/>
    <lineage>
        <taxon>Eukaryota</taxon>
        <taxon>Metazoa</taxon>
        <taxon>Spiralia</taxon>
        <taxon>Lophotrochozoa</taxon>
        <taxon>Mollusca</taxon>
        <taxon>Bivalvia</taxon>
        <taxon>Autobranchia</taxon>
        <taxon>Pteriomorphia</taxon>
        <taxon>Ostreida</taxon>
        <taxon>Ostreoidea</taxon>
        <taxon>Ostreidae</taxon>
        <taxon>Magallana</taxon>
    </lineage>
</organism>
<feature type="signal peptide" evidence="1">
    <location>
        <begin position="1"/>
        <end position="20"/>
    </location>
</feature>
<dbReference type="Proteomes" id="UP000005408">
    <property type="component" value="Unassembled WGS sequence"/>
</dbReference>
<accession>A0A8W8J4L0</accession>
<dbReference type="AlphaFoldDB" id="A0A8W8J4L0"/>
<sequence length="237" mass="27005">MSVLLLRLFLLSVFVDHASGLLNDGDPKTTSLDDVLDSLNESDLVPEKKITTGDLKTVILALQKDCTSRLNTLKSDFDLSFRSQQNCIRYIEKRVAYQEKLMNILENGESFRGLQRQPENSQQQPIHNESDVVEAFNWTGYYSLDIKEMQEEHLSKEMSGRPRRERKERLLIQDIPASSVVVAFYAYMSACLPGDVAAPHHVLIFDVVRTNIGNAYPRQQGCSWFPRQAYTCPFGVL</sequence>
<evidence type="ECO:0000313" key="2">
    <source>
        <dbReference type="EnsemblMetazoa" id="G17216.1:cds"/>
    </source>
</evidence>
<reference evidence="2" key="1">
    <citation type="submission" date="2022-08" db="UniProtKB">
        <authorList>
            <consortium name="EnsemblMetazoa"/>
        </authorList>
    </citation>
    <scope>IDENTIFICATION</scope>
    <source>
        <strain evidence="2">05x7-T-G4-1.051#20</strain>
    </source>
</reference>
<dbReference type="EnsemblMetazoa" id="G17216.1">
    <property type="protein sequence ID" value="G17216.1:cds"/>
    <property type="gene ID" value="G17216"/>
</dbReference>
<evidence type="ECO:0000313" key="3">
    <source>
        <dbReference type="Proteomes" id="UP000005408"/>
    </source>
</evidence>
<protein>
    <submittedName>
        <fullName evidence="2">Uncharacterized protein</fullName>
    </submittedName>
</protein>
<feature type="chain" id="PRO_5036464481" evidence="1">
    <location>
        <begin position="21"/>
        <end position="237"/>
    </location>
</feature>
<name>A0A8W8J4L0_MAGGI</name>
<proteinExistence type="predicted"/>
<keyword evidence="1" id="KW-0732">Signal</keyword>
<keyword evidence="3" id="KW-1185">Reference proteome</keyword>